<sequence length="703" mass="78688">MNTEQAVMAWISTTRKKAPGLDMEADALLIHLLGLSAQKHALETARQQHGTLALFGHSQVSKAWLLNALCGDGDGRLPITLGEKRLDYFNHMNPGHQHCQMALRFTHDNPSPDDAFPLRLRILREAQLAQVLIAHAESHPLRAETFRQRLALLQNLRQPQMTAAVSAEEIVSAVRYWQSLVPAAQQEVTDSEWYSFVELLPSLDPNARTRAWSLLWGDRPELTHQWQTLSHALHLLGHADEIFAPLSLLVDTFLLPAEGFLFVGNEDDPSVLVQLPGPQTINLSRATLALLTFELVLSSPSGVLGDVDILDIPVPPFDESGTLQASKCRWLIEAYRQQRQPDVLVICHATRQRSAIPRIARDLSQWIEATQPQQDSGMPGLVWAITPQDDRDAHTVQHDEAIQHLVGKPGQRWGTLHAFDSNSLARLIEWLARATSTATRKQRFDTLALQHQQAIQLLISPIVNGPKYHSVQSESLIRALQRQAAHHGELLEGLLPSLEHFAGIGEVQHSREARVTSQIHVDVDLFAPPESRTLPQQRTHDVGIQAYRVWCQHLRHWSRQPASASRLGLSSKTLQQLCDTLIAISHSLSLVERLRLAATQHQASPAQLRAMIGNFICWLGYNELNPSERPASRVAIGHAIFANPPARTLQRLTQLDEKPVHAASRYVYDWLVALYTRAGECRNDIFDVPSAERVALQQILQAE</sequence>
<gene>
    <name evidence="1" type="ORF">DFQ50_101280</name>
</gene>
<keyword evidence="2" id="KW-1185">Reference proteome</keyword>
<dbReference type="EMBL" id="QNRL01000001">
    <property type="protein sequence ID" value="RBP14808.1"/>
    <property type="molecule type" value="Genomic_DNA"/>
</dbReference>
<accession>A0ABX9G6I5</accession>
<name>A0ABX9G6I5_9ENTR</name>
<proteinExistence type="predicted"/>
<evidence type="ECO:0000313" key="2">
    <source>
        <dbReference type="Proteomes" id="UP000253201"/>
    </source>
</evidence>
<reference evidence="1 2" key="1">
    <citation type="submission" date="2018-06" db="EMBL/GenBank/DDBJ databases">
        <title>Genomic Encyclopedia of Type Strains, Phase IV (KMG-IV): sequencing the most valuable type-strain genomes for metagenomic binning, comparative biology and taxonomic classification.</title>
        <authorList>
            <person name="Goeker M."/>
        </authorList>
    </citation>
    <scope>NUCLEOTIDE SEQUENCE [LARGE SCALE GENOMIC DNA]</scope>
    <source>
        <strain evidence="1 2">DSM 27453</strain>
    </source>
</reference>
<dbReference type="PIRSF" id="PIRSF034586">
    <property type="entry name" value="Vir_effector_SfrC"/>
    <property type="match status" value="1"/>
</dbReference>
<evidence type="ECO:0008006" key="3">
    <source>
        <dbReference type="Google" id="ProtNLM"/>
    </source>
</evidence>
<dbReference type="Proteomes" id="UP000253201">
    <property type="component" value="Unassembled WGS sequence"/>
</dbReference>
<dbReference type="RefSeq" id="WP_113856931.1">
    <property type="nucleotide sequence ID" value="NZ_QNRL01000001.1"/>
</dbReference>
<comment type="caution">
    <text evidence="1">The sequence shown here is derived from an EMBL/GenBank/DDBJ whole genome shotgun (WGS) entry which is preliminary data.</text>
</comment>
<dbReference type="InterPro" id="IPR017030">
    <property type="entry name" value="Vir_effector_SfrC"/>
</dbReference>
<evidence type="ECO:0000313" key="1">
    <source>
        <dbReference type="EMBL" id="RBP14808.1"/>
    </source>
</evidence>
<protein>
    <recommendedName>
        <fullName evidence="3">Virulence factor</fullName>
    </recommendedName>
</protein>
<dbReference type="Pfam" id="PF10139">
    <property type="entry name" value="Virul_Fac"/>
    <property type="match status" value="2"/>
</dbReference>
<organism evidence="1 2">
    <name type="scientific">Pseudocitrobacter faecalis</name>
    <dbReference type="NCBI Taxonomy" id="1398493"/>
    <lineage>
        <taxon>Bacteria</taxon>
        <taxon>Pseudomonadati</taxon>
        <taxon>Pseudomonadota</taxon>
        <taxon>Gammaproteobacteria</taxon>
        <taxon>Enterobacterales</taxon>
        <taxon>Enterobacteriaceae</taxon>
        <taxon>Pseudocitrobacter</taxon>
    </lineage>
</organism>